<dbReference type="PANTHER" id="PTHR30026:SF20">
    <property type="entry name" value="OUTER MEMBRANE PROTEIN TOLC"/>
    <property type="match status" value="1"/>
</dbReference>
<accession>A0AAU9CHA0</accession>
<feature type="signal peptide" evidence="8">
    <location>
        <begin position="1"/>
        <end position="20"/>
    </location>
</feature>
<comment type="similarity">
    <text evidence="2">Belongs to the outer membrane factor (OMF) (TC 1.B.17) family.</text>
</comment>
<evidence type="ECO:0008006" key="11">
    <source>
        <dbReference type="Google" id="ProtNLM"/>
    </source>
</evidence>
<dbReference type="GO" id="GO:0009279">
    <property type="term" value="C:cell outer membrane"/>
    <property type="evidence" value="ECO:0007669"/>
    <property type="project" value="UniProtKB-SubCell"/>
</dbReference>
<dbReference type="InterPro" id="IPR051906">
    <property type="entry name" value="TolC-like"/>
</dbReference>
<dbReference type="GO" id="GO:0015288">
    <property type="term" value="F:porin activity"/>
    <property type="evidence" value="ECO:0007669"/>
    <property type="project" value="TreeGrafter"/>
</dbReference>
<sequence length="445" mass="50903">MKLRYGIFCAVFLFPFALSAQKGTRAPMSLEDCVALAMQKDVRAINAKLNTEMGRLDYRQSKLNLLPSVNPSIGAGYSFGKTINPTTNEFETKRYGSGSVGASASVPVFNGFRKFRSISLSRLTYRRGKLSERQTRYSVAEQVTRLFFDVLYQEEYLSLSQWRMEQSELNRKTVEKKVKLGLMAESEMSEALAQWEEANLTVFRAEQSLEEKRRSLNRILDMEPEEKLNLKKPEDDPAQASIPDPEALFDTYGNTLADARISTLDLETAKKELTASWMSLLPNLSFSASYSSNFSDKRLNENGNTMGILTQMDHNAGQSIRLSMGVPLFSAGSRYTSLRKNRLRVIRAENTLKDTDRSEREALAKYCRTIKRSVAEFELNRRRVMVAELAFKTASKKYERGLADLYELQATRNRLAQARLDLVRNRFDYWQGTRTLDYYLYGVLE</sequence>
<protein>
    <recommendedName>
        <fullName evidence="11">TolC family protein</fullName>
    </recommendedName>
</protein>
<evidence type="ECO:0000256" key="3">
    <source>
        <dbReference type="ARBA" id="ARBA00022448"/>
    </source>
</evidence>
<dbReference type="Gene3D" id="1.20.1600.10">
    <property type="entry name" value="Outer membrane efflux proteins (OEP)"/>
    <property type="match status" value="1"/>
</dbReference>
<keyword evidence="9" id="KW-0614">Plasmid</keyword>
<geneLocation type="plasmid" evidence="9 10">
    <name>pFA1</name>
</geneLocation>
<dbReference type="EMBL" id="AP025315">
    <property type="protein sequence ID" value="BDD11564.1"/>
    <property type="molecule type" value="Genomic_DNA"/>
</dbReference>
<feature type="chain" id="PRO_5043762202" description="TolC family protein" evidence="8">
    <location>
        <begin position="21"/>
        <end position="445"/>
    </location>
</feature>
<organism evidence="9 10">
    <name type="scientific">Fulvitalea axinellae</name>
    <dbReference type="NCBI Taxonomy" id="1182444"/>
    <lineage>
        <taxon>Bacteria</taxon>
        <taxon>Pseudomonadati</taxon>
        <taxon>Bacteroidota</taxon>
        <taxon>Cytophagia</taxon>
        <taxon>Cytophagales</taxon>
        <taxon>Persicobacteraceae</taxon>
        <taxon>Fulvitalea</taxon>
    </lineage>
</organism>
<dbReference type="KEGG" id="fax:FUAX_39960"/>
<keyword evidence="7" id="KW-0998">Cell outer membrane</keyword>
<dbReference type="AlphaFoldDB" id="A0AAU9CHA0"/>
<dbReference type="Pfam" id="PF02321">
    <property type="entry name" value="OEP"/>
    <property type="match status" value="2"/>
</dbReference>
<dbReference type="InterPro" id="IPR003423">
    <property type="entry name" value="OMP_efflux"/>
</dbReference>
<dbReference type="PANTHER" id="PTHR30026">
    <property type="entry name" value="OUTER MEMBRANE PROTEIN TOLC"/>
    <property type="match status" value="1"/>
</dbReference>
<evidence type="ECO:0000256" key="8">
    <source>
        <dbReference type="SAM" id="SignalP"/>
    </source>
</evidence>
<keyword evidence="6" id="KW-0472">Membrane</keyword>
<evidence type="ECO:0000313" key="9">
    <source>
        <dbReference type="EMBL" id="BDD11564.1"/>
    </source>
</evidence>
<evidence type="ECO:0000256" key="5">
    <source>
        <dbReference type="ARBA" id="ARBA00022692"/>
    </source>
</evidence>
<evidence type="ECO:0000256" key="2">
    <source>
        <dbReference type="ARBA" id="ARBA00007613"/>
    </source>
</evidence>
<gene>
    <name evidence="9" type="ORF">FUAX_39960</name>
</gene>
<evidence type="ECO:0000256" key="1">
    <source>
        <dbReference type="ARBA" id="ARBA00004442"/>
    </source>
</evidence>
<evidence type="ECO:0000313" key="10">
    <source>
        <dbReference type="Proteomes" id="UP001348817"/>
    </source>
</evidence>
<dbReference type="GO" id="GO:1990281">
    <property type="term" value="C:efflux pump complex"/>
    <property type="evidence" value="ECO:0007669"/>
    <property type="project" value="TreeGrafter"/>
</dbReference>
<reference evidence="9 10" key="1">
    <citation type="submission" date="2021-12" db="EMBL/GenBank/DDBJ databases">
        <title>Genome sequencing of bacteria with rrn-lacking chromosome and rrn-plasmid.</title>
        <authorList>
            <person name="Anda M."/>
            <person name="Iwasaki W."/>
        </authorList>
    </citation>
    <scope>NUCLEOTIDE SEQUENCE [LARGE SCALE GENOMIC DNA]</scope>
    <source>
        <strain evidence="9 10">DSM 100852</strain>
        <plasmid evidence="9 10">pFA1</plasmid>
    </source>
</reference>
<dbReference type="Proteomes" id="UP001348817">
    <property type="component" value="Plasmid pFA1"/>
</dbReference>
<dbReference type="RefSeq" id="WP_338395051.1">
    <property type="nucleotide sequence ID" value="NZ_AP025315.1"/>
</dbReference>
<keyword evidence="5" id="KW-0812">Transmembrane</keyword>
<comment type="subcellular location">
    <subcellularLocation>
        <location evidence="1">Cell outer membrane</location>
    </subcellularLocation>
</comment>
<dbReference type="GO" id="GO:0015562">
    <property type="term" value="F:efflux transmembrane transporter activity"/>
    <property type="evidence" value="ECO:0007669"/>
    <property type="project" value="InterPro"/>
</dbReference>
<keyword evidence="8" id="KW-0732">Signal</keyword>
<keyword evidence="3" id="KW-0813">Transport</keyword>
<evidence type="ECO:0000256" key="6">
    <source>
        <dbReference type="ARBA" id="ARBA00023136"/>
    </source>
</evidence>
<evidence type="ECO:0000256" key="4">
    <source>
        <dbReference type="ARBA" id="ARBA00022452"/>
    </source>
</evidence>
<keyword evidence="10" id="KW-1185">Reference proteome</keyword>
<keyword evidence="4" id="KW-1134">Transmembrane beta strand</keyword>
<dbReference type="SUPFAM" id="SSF56954">
    <property type="entry name" value="Outer membrane efflux proteins (OEP)"/>
    <property type="match status" value="1"/>
</dbReference>
<proteinExistence type="inferred from homology"/>
<name>A0AAU9CHA0_9BACT</name>
<evidence type="ECO:0000256" key="7">
    <source>
        <dbReference type="ARBA" id="ARBA00023237"/>
    </source>
</evidence>